<dbReference type="AlphaFoldDB" id="A0A1C4FVB1"/>
<reference evidence="1 2" key="1">
    <citation type="submission" date="2016-08" db="EMBL/GenBank/DDBJ databases">
        <authorList>
            <person name="Seilhamer J.J."/>
        </authorList>
    </citation>
    <scope>NUCLEOTIDE SEQUENCE [LARGE SCALE GENOMIC DNA]</scope>
    <source>
        <strain evidence="1 2">A37T2</strain>
    </source>
</reference>
<dbReference type="STRING" id="1335309.GA0116948_11735"/>
<dbReference type="Proteomes" id="UP000242818">
    <property type="component" value="Unassembled WGS sequence"/>
</dbReference>
<protein>
    <recommendedName>
        <fullName evidence="3">Methyltransferase domain-containing protein</fullName>
    </recommendedName>
</protein>
<proteinExistence type="predicted"/>
<organism evidence="1 2">
    <name type="scientific">Chitinophaga costaii</name>
    <dbReference type="NCBI Taxonomy" id="1335309"/>
    <lineage>
        <taxon>Bacteria</taxon>
        <taxon>Pseudomonadati</taxon>
        <taxon>Bacteroidota</taxon>
        <taxon>Chitinophagia</taxon>
        <taxon>Chitinophagales</taxon>
        <taxon>Chitinophagaceae</taxon>
        <taxon>Chitinophaga</taxon>
    </lineage>
</organism>
<evidence type="ECO:0008006" key="3">
    <source>
        <dbReference type="Google" id="ProtNLM"/>
    </source>
</evidence>
<name>A0A1C4FVB1_9BACT</name>
<gene>
    <name evidence="1" type="ORF">GA0116948_11735</name>
</gene>
<keyword evidence="2" id="KW-1185">Reference proteome</keyword>
<evidence type="ECO:0000313" key="2">
    <source>
        <dbReference type="Proteomes" id="UP000242818"/>
    </source>
</evidence>
<accession>A0A1C4FVB1</accession>
<dbReference type="EMBL" id="FMAR01000017">
    <property type="protein sequence ID" value="SCC59593.1"/>
    <property type="molecule type" value="Genomic_DNA"/>
</dbReference>
<evidence type="ECO:0000313" key="1">
    <source>
        <dbReference type="EMBL" id="SCC59593.1"/>
    </source>
</evidence>
<sequence length="211" mass="24326">MFCMPPRGLLFLSKPYFLTKIHYSMIKKWLRLLRHKTSPPEKSFPHLVKQHLLQQHLQHNDIRTLLEINTFPGADTAGHLPGDRFIAAEISENLYAASHKKPFSRATVEQCWGASRKVLQQLSQHLQQPVICWLDGHYSSLHEKICPIFDQLEIFFTAAGRHIFLINNAARFNGQDGWPALESLVAFLKNKDYRYRICIQDNVIVATVAIP</sequence>